<gene>
    <name evidence="1" type="ORF">UFOVP242_117</name>
</gene>
<proteinExistence type="predicted"/>
<accession>A0A6J7X3Q4</accession>
<sequence>MYFQSFPYTYYSLDNATTVQVVTDITYRIQISDEVKNNLGLYDEYDIKDGETPELVADRFYSNPELHWLVLNYNDIIDPRFDWPLDTNNLNRHVNSKYVDSTAVHHYEDSNGYQINGNVLLQSSDQFGSFEIDDVIVNNTNTGTGVINTKDSNSYILVTVTNGGFIVGDQIKNATNTNATANITVTTSYAGTPVTNYTYEEAVNETKRRIKILKASYVDSVVRDFKKKLGE</sequence>
<evidence type="ECO:0000313" key="1">
    <source>
        <dbReference type="EMBL" id="CAB5221873.1"/>
    </source>
</evidence>
<dbReference type="InterPro" id="IPR022607">
    <property type="entry name" value="Phage_T4_Gp53_baseplate_wedge"/>
</dbReference>
<dbReference type="Pfam" id="PF11246">
    <property type="entry name" value="Phage_gp53"/>
    <property type="match status" value="1"/>
</dbReference>
<dbReference type="EMBL" id="LR798294">
    <property type="protein sequence ID" value="CAB5221873.1"/>
    <property type="molecule type" value="Genomic_DNA"/>
</dbReference>
<name>A0A6J7X3Q4_9CAUD</name>
<organism evidence="1">
    <name type="scientific">uncultured Caudovirales phage</name>
    <dbReference type="NCBI Taxonomy" id="2100421"/>
    <lineage>
        <taxon>Viruses</taxon>
        <taxon>Duplodnaviria</taxon>
        <taxon>Heunggongvirae</taxon>
        <taxon>Uroviricota</taxon>
        <taxon>Caudoviricetes</taxon>
        <taxon>Peduoviridae</taxon>
        <taxon>Maltschvirus</taxon>
        <taxon>Maltschvirus maltsch</taxon>
    </lineage>
</organism>
<protein>
    <submittedName>
        <fullName evidence="1">Baseplate wedge protein gp53, bacteriophage T4</fullName>
    </submittedName>
</protein>
<reference evidence="1" key="1">
    <citation type="submission" date="2020-05" db="EMBL/GenBank/DDBJ databases">
        <authorList>
            <person name="Chiriac C."/>
            <person name="Salcher M."/>
            <person name="Ghai R."/>
            <person name="Kavagutti S V."/>
        </authorList>
    </citation>
    <scope>NUCLEOTIDE SEQUENCE</scope>
</reference>